<protein>
    <submittedName>
        <fullName evidence="3">Uncharacterized protein</fullName>
    </submittedName>
</protein>
<evidence type="ECO:0000256" key="1">
    <source>
        <dbReference type="SAM" id="Coils"/>
    </source>
</evidence>
<dbReference type="InterPro" id="IPR032675">
    <property type="entry name" value="LRR_dom_sf"/>
</dbReference>
<feature type="compositionally biased region" description="Polar residues" evidence="2">
    <location>
        <begin position="165"/>
        <end position="178"/>
    </location>
</feature>
<reference evidence="3 4" key="1">
    <citation type="journal article" date="2012" name="Genome Biol.">
        <title>Genome and low-iron response of an oceanic diatom adapted to chronic iron limitation.</title>
        <authorList>
            <person name="Lommer M."/>
            <person name="Specht M."/>
            <person name="Roy A.S."/>
            <person name="Kraemer L."/>
            <person name="Andreson R."/>
            <person name="Gutowska M.A."/>
            <person name="Wolf J."/>
            <person name="Bergner S.V."/>
            <person name="Schilhabel M.B."/>
            <person name="Klostermeier U.C."/>
            <person name="Beiko R.G."/>
            <person name="Rosenstiel P."/>
            <person name="Hippler M."/>
            <person name="Laroche J."/>
        </authorList>
    </citation>
    <scope>NUCLEOTIDE SEQUENCE [LARGE SCALE GENOMIC DNA]</scope>
    <source>
        <strain evidence="3 4">CCMP1005</strain>
    </source>
</reference>
<feature type="coiled-coil region" evidence="1">
    <location>
        <begin position="179"/>
        <end position="206"/>
    </location>
</feature>
<dbReference type="eggNOG" id="ENOG502SERJ">
    <property type="taxonomic scope" value="Eukaryota"/>
</dbReference>
<dbReference type="AlphaFoldDB" id="K0RZL7"/>
<dbReference type="Proteomes" id="UP000266841">
    <property type="component" value="Unassembled WGS sequence"/>
</dbReference>
<feature type="non-terminal residue" evidence="3">
    <location>
        <position position="446"/>
    </location>
</feature>
<keyword evidence="4" id="KW-1185">Reference proteome</keyword>
<dbReference type="Gene3D" id="3.80.10.10">
    <property type="entry name" value="Ribonuclease Inhibitor"/>
    <property type="match status" value="1"/>
</dbReference>
<name>K0RZL7_THAOC</name>
<feature type="region of interest" description="Disordered" evidence="2">
    <location>
        <begin position="1"/>
        <end position="20"/>
    </location>
</feature>
<feature type="region of interest" description="Disordered" evidence="2">
    <location>
        <begin position="134"/>
        <end position="178"/>
    </location>
</feature>
<proteinExistence type="predicted"/>
<sequence length="446" mass="49586">MTRQGRVGQEERSYPPPHRGVVSFPPLRFPLSRRALLWGLELSSTWNEAGKAASRGGYVRRTEKRPRGEGGDGESPAAQFPSSGAGISSHRGGGDAGRCLGAHYLLILLIRTIPSFPLLGTTTTITDPSFIRSAEVSPSCRPPNKTGSVMSAEYAGKRQRGDGDGQTTLVHNPARATSSADLESMLKQALGRIDSLERQHEEIKASVGRETKALREDICRLKEENKALQASTDSQRKDVETLKSKNNALDWSLRRLASKVREGWEYPVTIQPDEYWQNKGFGVDAITDLEYGFLGELKEAVSQLEHGVCDSITVGYVNHDEDLMPHWNALFRSFEHINPYGAGVELHLHCIEFSEESMRRICSHIRHKNISTVSFENSQFTNMRGAISELGKALKSPKLKSLTWYRNPIGSVEDMNLFTRALSQSNALDELTFMWNSNENAQALLS</sequence>
<organism evidence="3 4">
    <name type="scientific">Thalassiosira oceanica</name>
    <name type="common">Marine diatom</name>
    <dbReference type="NCBI Taxonomy" id="159749"/>
    <lineage>
        <taxon>Eukaryota</taxon>
        <taxon>Sar</taxon>
        <taxon>Stramenopiles</taxon>
        <taxon>Ochrophyta</taxon>
        <taxon>Bacillariophyta</taxon>
        <taxon>Coscinodiscophyceae</taxon>
        <taxon>Thalassiosirophycidae</taxon>
        <taxon>Thalassiosirales</taxon>
        <taxon>Thalassiosiraceae</taxon>
        <taxon>Thalassiosira</taxon>
    </lineage>
</organism>
<evidence type="ECO:0000313" key="4">
    <source>
        <dbReference type="Proteomes" id="UP000266841"/>
    </source>
</evidence>
<keyword evidence="1" id="KW-0175">Coiled coil</keyword>
<dbReference type="EMBL" id="AGNL01040495">
    <property type="protein sequence ID" value="EJK52072.1"/>
    <property type="molecule type" value="Genomic_DNA"/>
</dbReference>
<gene>
    <name evidence="3" type="ORF">THAOC_28701</name>
</gene>
<accession>K0RZL7</accession>
<evidence type="ECO:0000256" key="2">
    <source>
        <dbReference type="SAM" id="MobiDB-lite"/>
    </source>
</evidence>
<evidence type="ECO:0000313" key="3">
    <source>
        <dbReference type="EMBL" id="EJK52072.1"/>
    </source>
</evidence>
<comment type="caution">
    <text evidence="3">The sequence shown here is derived from an EMBL/GenBank/DDBJ whole genome shotgun (WGS) entry which is preliminary data.</text>
</comment>
<feature type="region of interest" description="Disordered" evidence="2">
    <location>
        <begin position="51"/>
        <end position="93"/>
    </location>
</feature>